<dbReference type="InterPro" id="IPR024989">
    <property type="entry name" value="MFS_assoc_dom"/>
</dbReference>
<sequence length="65" mass="7179">MFFAKLFYAASDGAAVFLFPYITLYLVNVGASPTLVGVLCGFRPWLAMSSAIIIPALADHWRCHR</sequence>
<reference evidence="6 7" key="1">
    <citation type="submission" date="2020-02" db="EMBL/GenBank/DDBJ databases">
        <title>Draft genome sequence of Haematococcus lacustris strain NIES-144.</title>
        <authorList>
            <person name="Morimoto D."/>
            <person name="Nakagawa S."/>
            <person name="Yoshida T."/>
            <person name="Sawayama S."/>
        </authorList>
    </citation>
    <scope>NUCLEOTIDE SEQUENCE [LARGE SCALE GENOMIC DNA]</scope>
    <source>
        <strain evidence="6 7">NIES-144</strain>
    </source>
</reference>
<feature type="non-terminal residue" evidence="6">
    <location>
        <position position="1"/>
    </location>
</feature>
<name>A0A6A0AFL1_HAELA</name>
<keyword evidence="4" id="KW-0472">Membrane</keyword>
<dbReference type="Proteomes" id="UP000485058">
    <property type="component" value="Unassembled WGS sequence"/>
</dbReference>
<organism evidence="6 7">
    <name type="scientific">Haematococcus lacustris</name>
    <name type="common">Green alga</name>
    <name type="synonym">Haematococcus pluvialis</name>
    <dbReference type="NCBI Taxonomy" id="44745"/>
    <lineage>
        <taxon>Eukaryota</taxon>
        <taxon>Viridiplantae</taxon>
        <taxon>Chlorophyta</taxon>
        <taxon>core chlorophytes</taxon>
        <taxon>Chlorophyceae</taxon>
        <taxon>CS clade</taxon>
        <taxon>Chlamydomonadales</taxon>
        <taxon>Haematococcaceae</taxon>
        <taxon>Haematococcus</taxon>
    </lineage>
</organism>
<dbReference type="EMBL" id="BLLF01005338">
    <property type="protein sequence ID" value="GFH31061.1"/>
    <property type="molecule type" value="Genomic_DNA"/>
</dbReference>
<protein>
    <recommendedName>
        <fullName evidence="5">Major facilitator superfamily associated domain-containing protein</fullName>
    </recommendedName>
</protein>
<gene>
    <name evidence="6" type="ORF">HaLaN_30026</name>
</gene>
<dbReference type="PANTHER" id="PTHR16172:SF41">
    <property type="entry name" value="MAJOR FACILITATOR SUPERFAMILY DOMAIN-CONTAINING PROTEIN 6-LIKE"/>
    <property type="match status" value="1"/>
</dbReference>
<evidence type="ECO:0000256" key="3">
    <source>
        <dbReference type="ARBA" id="ARBA00022989"/>
    </source>
</evidence>
<dbReference type="PANTHER" id="PTHR16172">
    <property type="entry name" value="MAJOR FACILITATOR SUPERFAMILY DOMAIN-CONTAINING PROTEIN 6-LIKE"/>
    <property type="match status" value="1"/>
</dbReference>
<dbReference type="InterPro" id="IPR051717">
    <property type="entry name" value="MFS_MFSD6"/>
</dbReference>
<comment type="caution">
    <text evidence="6">The sequence shown here is derived from an EMBL/GenBank/DDBJ whole genome shotgun (WGS) entry which is preliminary data.</text>
</comment>
<evidence type="ECO:0000256" key="1">
    <source>
        <dbReference type="ARBA" id="ARBA00004141"/>
    </source>
</evidence>
<evidence type="ECO:0000313" key="6">
    <source>
        <dbReference type="EMBL" id="GFH31061.1"/>
    </source>
</evidence>
<evidence type="ECO:0000256" key="4">
    <source>
        <dbReference type="ARBA" id="ARBA00023136"/>
    </source>
</evidence>
<dbReference type="AlphaFoldDB" id="A0A6A0AFL1"/>
<accession>A0A6A0AFL1</accession>
<keyword evidence="3" id="KW-1133">Transmembrane helix</keyword>
<dbReference type="GO" id="GO:0016020">
    <property type="term" value="C:membrane"/>
    <property type="evidence" value="ECO:0007669"/>
    <property type="project" value="UniProtKB-SubCell"/>
</dbReference>
<feature type="non-terminal residue" evidence="6">
    <location>
        <position position="65"/>
    </location>
</feature>
<evidence type="ECO:0000259" key="5">
    <source>
        <dbReference type="Pfam" id="PF12832"/>
    </source>
</evidence>
<feature type="domain" description="Major facilitator superfamily associated" evidence="5">
    <location>
        <begin position="14"/>
        <end position="62"/>
    </location>
</feature>
<comment type="subcellular location">
    <subcellularLocation>
        <location evidence="1">Membrane</location>
        <topology evidence="1">Multi-pass membrane protein</topology>
    </subcellularLocation>
</comment>
<evidence type="ECO:0000313" key="7">
    <source>
        <dbReference type="Proteomes" id="UP000485058"/>
    </source>
</evidence>
<evidence type="ECO:0000256" key="2">
    <source>
        <dbReference type="ARBA" id="ARBA00022692"/>
    </source>
</evidence>
<keyword evidence="7" id="KW-1185">Reference proteome</keyword>
<keyword evidence="2" id="KW-0812">Transmembrane</keyword>
<proteinExistence type="predicted"/>
<dbReference type="Pfam" id="PF12832">
    <property type="entry name" value="MFS_1_like"/>
    <property type="match status" value="1"/>
</dbReference>